<name>A0A0B2WQM5_METAS</name>
<dbReference type="GeneID" id="63740854"/>
<feature type="region of interest" description="Disordered" evidence="1">
    <location>
        <begin position="22"/>
        <end position="193"/>
    </location>
</feature>
<reference evidence="2 3" key="1">
    <citation type="journal article" date="2014" name="Proc. Natl. Acad. Sci. U.S.A.">
        <title>Trajectory and genomic determinants of fungal-pathogen speciation and host adaptation.</title>
        <authorList>
            <person name="Hu X."/>
            <person name="Xiao G."/>
            <person name="Zheng P."/>
            <person name="Shang Y."/>
            <person name="Su Y."/>
            <person name="Zhang X."/>
            <person name="Liu X."/>
            <person name="Zhan S."/>
            <person name="St Leger R.J."/>
            <person name="Wang C."/>
        </authorList>
    </citation>
    <scope>NUCLEOTIDE SEQUENCE [LARGE SCALE GENOMIC DNA]</scope>
    <source>
        <strain evidence="2 3">ARSEF 1941</strain>
    </source>
</reference>
<keyword evidence="3" id="KW-1185">Reference proteome</keyword>
<organism evidence="2 3">
    <name type="scientific">Metarhizium album (strain ARSEF 1941)</name>
    <dbReference type="NCBI Taxonomy" id="1081103"/>
    <lineage>
        <taxon>Eukaryota</taxon>
        <taxon>Fungi</taxon>
        <taxon>Dikarya</taxon>
        <taxon>Ascomycota</taxon>
        <taxon>Pezizomycotina</taxon>
        <taxon>Sordariomycetes</taxon>
        <taxon>Hypocreomycetidae</taxon>
        <taxon>Hypocreales</taxon>
        <taxon>Clavicipitaceae</taxon>
        <taxon>Metarhizium</taxon>
    </lineage>
</organism>
<dbReference type="Proteomes" id="UP000030816">
    <property type="component" value="Unassembled WGS sequence"/>
</dbReference>
<feature type="compositionally biased region" description="Gly residues" evidence="1">
    <location>
        <begin position="168"/>
        <end position="181"/>
    </location>
</feature>
<comment type="caution">
    <text evidence="2">The sequence shown here is derived from an EMBL/GenBank/DDBJ whole genome shotgun (WGS) entry which is preliminary data.</text>
</comment>
<accession>A0A0B2WQM5</accession>
<dbReference type="RefSeq" id="XP_040676853.1">
    <property type="nucleotide sequence ID" value="XM_040825197.1"/>
</dbReference>
<gene>
    <name evidence="2" type="ORF">MAM_06399</name>
</gene>
<dbReference type="AlphaFoldDB" id="A0A0B2WQM5"/>
<evidence type="ECO:0000313" key="3">
    <source>
        <dbReference type="Proteomes" id="UP000030816"/>
    </source>
</evidence>
<dbReference type="EMBL" id="AZHE01000020">
    <property type="protein sequence ID" value="KHN95787.1"/>
    <property type="molecule type" value="Genomic_DNA"/>
</dbReference>
<feature type="compositionally biased region" description="Polar residues" evidence="1">
    <location>
        <begin position="75"/>
        <end position="88"/>
    </location>
</feature>
<proteinExistence type="predicted"/>
<feature type="compositionally biased region" description="Polar residues" evidence="1">
    <location>
        <begin position="55"/>
        <end position="67"/>
    </location>
</feature>
<evidence type="ECO:0000313" key="2">
    <source>
        <dbReference type="EMBL" id="KHN95787.1"/>
    </source>
</evidence>
<dbReference type="HOGENOM" id="CLU_1409082_0_0_1"/>
<sequence>MVRIDAVALVAFATYTFSMPLDSQARGGLEPSQGSEPPNDSGFQLAAPPMKAGNSDVNSGGLESSLGQDAGISGNPVNSGGLASSSGQDAGISGNPDANGGTEAPSTEETDLVTQLQTSIKGALKVLQQLKTERGSQGESEVPGEGSQGESELPGDGSQGESEVPEGGPLGSSGPGLGGVGTNTPVKGIENGQ</sequence>
<protein>
    <submittedName>
        <fullName evidence="2">Uncharacterized protein</fullName>
    </submittedName>
</protein>
<feature type="compositionally biased region" description="Polar residues" evidence="1">
    <location>
        <begin position="32"/>
        <end position="42"/>
    </location>
</feature>
<evidence type="ECO:0000256" key="1">
    <source>
        <dbReference type="SAM" id="MobiDB-lite"/>
    </source>
</evidence>